<dbReference type="RefSeq" id="XP_060363038.1">
    <property type="nucleotide sequence ID" value="XM_060508629.1"/>
</dbReference>
<feature type="region of interest" description="Disordered" evidence="1">
    <location>
        <begin position="176"/>
        <end position="233"/>
    </location>
</feature>
<feature type="compositionally biased region" description="Acidic residues" evidence="1">
    <location>
        <begin position="219"/>
        <end position="233"/>
    </location>
</feature>
<comment type="caution">
    <text evidence="2">The sequence shown here is derived from an EMBL/GenBank/DDBJ whole genome shotgun (WGS) entry which is preliminary data.</text>
</comment>
<sequence length="340" mass="36313">MASWLGTISPSPARGPHLSRLGDLLNLHGMTGFSSIVKSSALGSFSFSKALVLYLRREPVRTSPVQTTTTTAMQLKDLLPAGLLLNNLFDKAEKAEDHTDGRITTPNTKQVELGDVMFFHKDVGDLKRLLATTGSDSVSVKKLPKTDIIIVKRTTSSGNSVNDAVDAAAIPVLPTSPTATASTSSASPAAVSDASDFSKELRMPVEVEAPKSSTTSSSDDMETLPDEEEAVMSDLSENDVTCDYDVAPEIQPTQLSARDTKSKTPGVFPWRNRLCRCVSIGAIFGNKDDRMAKSDEPLPPYEEGVSIFNWGNGVCKCVPMDDAFGDHTMAALGLAIGTVE</sequence>
<evidence type="ECO:0000256" key="1">
    <source>
        <dbReference type="SAM" id="MobiDB-lite"/>
    </source>
</evidence>
<feature type="compositionally biased region" description="Low complexity" evidence="1">
    <location>
        <begin position="176"/>
        <end position="195"/>
    </location>
</feature>
<gene>
    <name evidence="2" type="ORF">BDZ83DRAFT_627411</name>
</gene>
<evidence type="ECO:0000313" key="3">
    <source>
        <dbReference type="Proteomes" id="UP001244207"/>
    </source>
</evidence>
<name>A0AAD8XFM2_GLOAC</name>
<reference evidence="2" key="1">
    <citation type="submission" date="2021-12" db="EMBL/GenBank/DDBJ databases">
        <title>Comparative genomics, transcriptomics and evolutionary studies reveal genomic signatures of adaptation to plant cell wall in hemibiotrophic fungi.</title>
        <authorList>
            <consortium name="DOE Joint Genome Institute"/>
            <person name="Baroncelli R."/>
            <person name="Diaz J.F."/>
            <person name="Benocci T."/>
            <person name="Peng M."/>
            <person name="Battaglia E."/>
            <person name="Haridas S."/>
            <person name="Andreopoulos W."/>
            <person name="Labutti K."/>
            <person name="Pangilinan J."/>
            <person name="Floch G.L."/>
            <person name="Makela M.R."/>
            <person name="Henrissat B."/>
            <person name="Grigoriev I.V."/>
            <person name="Crouch J.A."/>
            <person name="De Vries R.P."/>
            <person name="Sukno S.A."/>
            <person name="Thon M.R."/>
        </authorList>
    </citation>
    <scope>NUCLEOTIDE SEQUENCE</scope>
    <source>
        <strain evidence="2">CBS 112980</strain>
    </source>
</reference>
<proteinExistence type="predicted"/>
<organism evidence="2 3">
    <name type="scientific">Glomerella acutata</name>
    <name type="common">Colletotrichum acutatum</name>
    <dbReference type="NCBI Taxonomy" id="27357"/>
    <lineage>
        <taxon>Eukaryota</taxon>
        <taxon>Fungi</taxon>
        <taxon>Dikarya</taxon>
        <taxon>Ascomycota</taxon>
        <taxon>Pezizomycotina</taxon>
        <taxon>Sordariomycetes</taxon>
        <taxon>Hypocreomycetidae</taxon>
        <taxon>Glomerellales</taxon>
        <taxon>Glomerellaceae</taxon>
        <taxon>Colletotrichum</taxon>
        <taxon>Colletotrichum acutatum species complex</taxon>
    </lineage>
</organism>
<dbReference type="Proteomes" id="UP001244207">
    <property type="component" value="Unassembled WGS sequence"/>
</dbReference>
<keyword evidence="3" id="KW-1185">Reference proteome</keyword>
<feature type="compositionally biased region" description="Basic and acidic residues" evidence="1">
    <location>
        <begin position="196"/>
        <end position="209"/>
    </location>
</feature>
<accession>A0AAD8XFM2</accession>
<dbReference type="GeneID" id="85392528"/>
<evidence type="ECO:0000313" key="2">
    <source>
        <dbReference type="EMBL" id="KAK1722983.1"/>
    </source>
</evidence>
<protein>
    <submittedName>
        <fullName evidence="2">Uncharacterized protein</fullName>
    </submittedName>
</protein>
<dbReference type="AlphaFoldDB" id="A0AAD8XFM2"/>
<dbReference type="EMBL" id="JAHMHS010000071">
    <property type="protein sequence ID" value="KAK1722983.1"/>
    <property type="molecule type" value="Genomic_DNA"/>
</dbReference>